<dbReference type="InterPro" id="IPR036388">
    <property type="entry name" value="WH-like_DNA-bd_sf"/>
</dbReference>
<dbReference type="InterPro" id="IPR000792">
    <property type="entry name" value="Tscrpt_reg_LuxR_C"/>
</dbReference>
<dbReference type="PROSITE" id="PS50043">
    <property type="entry name" value="HTH_LUXR_2"/>
    <property type="match status" value="1"/>
</dbReference>
<gene>
    <name evidence="6" type="ORF">FJQ54_12500</name>
</gene>
<dbReference type="CDD" id="cd06170">
    <property type="entry name" value="LuxR_C_like"/>
    <property type="match status" value="1"/>
</dbReference>
<dbReference type="InterPro" id="IPR016032">
    <property type="entry name" value="Sig_transdc_resp-reg_C-effctor"/>
</dbReference>
<keyword evidence="4" id="KW-0472">Membrane</keyword>
<evidence type="ECO:0000256" key="4">
    <source>
        <dbReference type="SAM" id="Phobius"/>
    </source>
</evidence>
<dbReference type="Pfam" id="PF00196">
    <property type="entry name" value="GerE"/>
    <property type="match status" value="1"/>
</dbReference>
<dbReference type="RefSeq" id="WP_140928761.1">
    <property type="nucleotide sequence ID" value="NZ_VFSU01000029.1"/>
</dbReference>
<dbReference type="OrthoDB" id="7206433at2"/>
<accession>A0A501XGL8</accession>
<evidence type="ECO:0000256" key="2">
    <source>
        <dbReference type="ARBA" id="ARBA00023125"/>
    </source>
</evidence>
<feature type="domain" description="HTH luxR-type" evidence="5">
    <location>
        <begin position="1"/>
        <end position="64"/>
    </location>
</feature>
<dbReference type="SMART" id="SM00421">
    <property type="entry name" value="HTH_LUXR"/>
    <property type="match status" value="1"/>
</dbReference>
<evidence type="ECO:0000259" key="5">
    <source>
        <dbReference type="PROSITE" id="PS50043"/>
    </source>
</evidence>
<dbReference type="PRINTS" id="PR00038">
    <property type="entry name" value="HTHLUXR"/>
</dbReference>
<comment type="caution">
    <text evidence="6">The sequence shown here is derived from an EMBL/GenBank/DDBJ whole genome shotgun (WGS) entry which is preliminary data.</text>
</comment>
<keyword evidence="4" id="KW-1133">Transmembrane helix</keyword>
<keyword evidence="1" id="KW-0805">Transcription regulation</keyword>
<protein>
    <submittedName>
        <fullName evidence="6">Helix-turn-helix transcriptional regulator</fullName>
    </submittedName>
</protein>
<proteinExistence type="predicted"/>
<dbReference type="GO" id="GO:0006355">
    <property type="term" value="P:regulation of DNA-templated transcription"/>
    <property type="evidence" value="ECO:0007669"/>
    <property type="project" value="InterPro"/>
</dbReference>
<feature type="transmembrane region" description="Helical" evidence="4">
    <location>
        <begin position="119"/>
        <end position="150"/>
    </location>
</feature>
<sequence>MRVDLLSERERECLRLLLHPMRAKEIARALGLSVHTVHDHLKSARRKLDAGDSLSAAQILRAYEAGHSPQSVGITVSGWPDPVLPSHQGDTEVVAARTSVLPFSVKGRPWNDLSLRWRIVWPLLLLAALAAGAGVLISGIAAVSHFALLLNR</sequence>
<name>A0A501XGL8_9SPHN</name>
<dbReference type="AlphaFoldDB" id="A0A501XGL8"/>
<keyword evidence="2" id="KW-0238">DNA-binding</keyword>
<evidence type="ECO:0000256" key="3">
    <source>
        <dbReference type="ARBA" id="ARBA00023163"/>
    </source>
</evidence>
<dbReference type="Gene3D" id="1.10.10.10">
    <property type="entry name" value="Winged helix-like DNA-binding domain superfamily/Winged helix DNA-binding domain"/>
    <property type="match status" value="1"/>
</dbReference>
<dbReference type="EMBL" id="VFSU01000029">
    <property type="protein sequence ID" value="TPE59752.1"/>
    <property type="molecule type" value="Genomic_DNA"/>
</dbReference>
<keyword evidence="7" id="KW-1185">Reference proteome</keyword>
<reference evidence="6 7" key="1">
    <citation type="submission" date="2019-06" db="EMBL/GenBank/DDBJ databases">
        <authorList>
            <person name="Lee I."/>
            <person name="Jang G.I."/>
            <person name="Hwang C.Y."/>
        </authorList>
    </citation>
    <scope>NUCLEOTIDE SEQUENCE [LARGE SCALE GENOMIC DNA]</scope>
    <source>
        <strain evidence="6 7">PAMC 28131</strain>
    </source>
</reference>
<dbReference type="PANTHER" id="PTHR44688">
    <property type="entry name" value="DNA-BINDING TRANSCRIPTIONAL ACTIVATOR DEVR_DOSR"/>
    <property type="match status" value="1"/>
</dbReference>
<dbReference type="Proteomes" id="UP000319897">
    <property type="component" value="Unassembled WGS sequence"/>
</dbReference>
<evidence type="ECO:0000256" key="1">
    <source>
        <dbReference type="ARBA" id="ARBA00023015"/>
    </source>
</evidence>
<evidence type="ECO:0000313" key="7">
    <source>
        <dbReference type="Proteomes" id="UP000319897"/>
    </source>
</evidence>
<keyword evidence="3" id="KW-0804">Transcription</keyword>
<dbReference type="PANTHER" id="PTHR44688:SF16">
    <property type="entry name" value="DNA-BINDING TRANSCRIPTIONAL ACTIVATOR DEVR_DOSR"/>
    <property type="match status" value="1"/>
</dbReference>
<evidence type="ECO:0000313" key="6">
    <source>
        <dbReference type="EMBL" id="TPE59752.1"/>
    </source>
</evidence>
<dbReference type="SUPFAM" id="SSF46894">
    <property type="entry name" value="C-terminal effector domain of the bipartite response regulators"/>
    <property type="match status" value="1"/>
</dbReference>
<organism evidence="6 7">
    <name type="scientific">Sandaracinobacter neustonicus</name>
    <dbReference type="NCBI Taxonomy" id="1715348"/>
    <lineage>
        <taxon>Bacteria</taxon>
        <taxon>Pseudomonadati</taxon>
        <taxon>Pseudomonadota</taxon>
        <taxon>Alphaproteobacteria</taxon>
        <taxon>Sphingomonadales</taxon>
        <taxon>Sphingosinicellaceae</taxon>
        <taxon>Sandaracinobacter</taxon>
    </lineage>
</organism>
<dbReference type="GO" id="GO:0003677">
    <property type="term" value="F:DNA binding"/>
    <property type="evidence" value="ECO:0007669"/>
    <property type="project" value="UniProtKB-KW"/>
</dbReference>
<keyword evidence="4" id="KW-0812">Transmembrane</keyword>